<dbReference type="PANTHER" id="PTHR36115:SF4">
    <property type="entry name" value="MEMBRANE PROTEIN"/>
    <property type="match status" value="1"/>
</dbReference>
<evidence type="ECO:0000256" key="3">
    <source>
        <dbReference type="ARBA" id="ARBA00022692"/>
    </source>
</evidence>
<sequence length="359" mass="38279">MSDIAPGWYKDPADPATQRWWDGEGWLGAPLPADVTPPDGPPPPEPAAAPAATGVDGTPPARDGGPQGWPADRTGTPPQHHAGHPRTAPPGWPQGTPPPPPGWPHGAPPPGWQPGGPPPGWQPGAPPPGWPQGGPPPGWQPGYPPPGWPPAPVLPHGMPLAGYGARFVARLIDLGLLTVLVLIANSWFLVQFVQELQVYLPQAVEYVAATERGENPAMPTASDRFSYLQLAMLVVTAMVWFAYEVPQIANTGQTLGKRLMGIKTIGLQDGATPGFGRAFRRWNLYGTATLFWSCCGIGLLWQLLDGLSPLFDRHTQRAWHDRVAQTVVVQLPRNVTGTPVPARPSADPESRTDTTGGDR</sequence>
<evidence type="ECO:0000256" key="4">
    <source>
        <dbReference type="ARBA" id="ARBA00022989"/>
    </source>
</evidence>
<accession>A0AAE3ZTK2</accession>
<dbReference type="Pfam" id="PF06271">
    <property type="entry name" value="RDD"/>
    <property type="match status" value="1"/>
</dbReference>
<evidence type="ECO:0000256" key="6">
    <source>
        <dbReference type="SAM" id="MobiDB-lite"/>
    </source>
</evidence>
<dbReference type="InterPro" id="IPR051791">
    <property type="entry name" value="Pra-immunoreactive"/>
</dbReference>
<dbReference type="EMBL" id="JAVDYC010000001">
    <property type="protein sequence ID" value="MDR7323873.1"/>
    <property type="molecule type" value="Genomic_DNA"/>
</dbReference>
<evidence type="ECO:0000313" key="9">
    <source>
        <dbReference type="EMBL" id="MDR7323873.1"/>
    </source>
</evidence>
<evidence type="ECO:0000256" key="1">
    <source>
        <dbReference type="ARBA" id="ARBA00004651"/>
    </source>
</evidence>
<feature type="compositionally biased region" description="Basic and acidic residues" evidence="6">
    <location>
        <begin position="346"/>
        <end position="359"/>
    </location>
</feature>
<comment type="caution">
    <text evidence="9">The sequence shown here is derived from an EMBL/GenBank/DDBJ whole genome shotgun (WGS) entry which is preliminary data.</text>
</comment>
<dbReference type="InterPro" id="IPR010432">
    <property type="entry name" value="RDD"/>
</dbReference>
<dbReference type="PANTHER" id="PTHR36115">
    <property type="entry name" value="PROLINE-RICH ANTIGEN HOMOLOG-RELATED"/>
    <property type="match status" value="1"/>
</dbReference>
<organism evidence="9 10">
    <name type="scientific">Catenuloplanes niger</name>
    <dbReference type="NCBI Taxonomy" id="587534"/>
    <lineage>
        <taxon>Bacteria</taxon>
        <taxon>Bacillati</taxon>
        <taxon>Actinomycetota</taxon>
        <taxon>Actinomycetes</taxon>
        <taxon>Micromonosporales</taxon>
        <taxon>Micromonosporaceae</taxon>
        <taxon>Catenuloplanes</taxon>
    </lineage>
</organism>
<keyword evidence="2" id="KW-1003">Cell membrane</keyword>
<feature type="transmembrane region" description="Helical" evidence="7">
    <location>
        <begin position="225"/>
        <end position="243"/>
    </location>
</feature>
<evidence type="ECO:0000313" key="10">
    <source>
        <dbReference type="Proteomes" id="UP001183629"/>
    </source>
</evidence>
<feature type="compositionally biased region" description="Pro residues" evidence="6">
    <location>
        <begin position="38"/>
        <end position="47"/>
    </location>
</feature>
<keyword evidence="3 7" id="KW-0812">Transmembrane</keyword>
<name>A0AAE3ZTK2_9ACTN</name>
<feature type="region of interest" description="Disordered" evidence="6">
    <location>
        <begin position="334"/>
        <end position="359"/>
    </location>
</feature>
<evidence type="ECO:0000256" key="7">
    <source>
        <dbReference type="SAM" id="Phobius"/>
    </source>
</evidence>
<comment type="subcellular location">
    <subcellularLocation>
        <location evidence="1">Cell membrane</location>
        <topology evidence="1">Multi-pass membrane protein</topology>
    </subcellularLocation>
</comment>
<keyword evidence="10" id="KW-1185">Reference proteome</keyword>
<feature type="compositionally biased region" description="Pro residues" evidence="6">
    <location>
        <begin position="87"/>
        <end position="144"/>
    </location>
</feature>
<feature type="region of interest" description="Disordered" evidence="6">
    <location>
        <begin position="1"/>
        <end position="144"/>
    </location>
</feature>
<evidence type="ECO:0000259" key="8">
    <source>
        <dbReference type="Pfam" id="PF06271"/>
    </source>
</evidence>
<evidence type="ECO:0000256" key="5">
    <source>
        <dbReference type="ARBA" id="ARBA00023136"/>
    </source>
</evidence>
<evidence type="ECO:0000256" key="2">
    <source>
        <dbReference type="ARBA" id="ARBA00022475"/>
    </source>
</evidence>
<proteinExistence type="predicted"/>
<feature type="domain" description="RDD" evidence="8">
    <location>
        <begin position="161"/>
        <end position="324"/>
    </location>
</feature>
<dbReference type="GO" id="GO:0005886">
    <property type="term" value="C:plasma membrane"/>
    <property type="evidence" value="ECO:0007669"/>
    <property type="project" value="UniProtKB-SubCell"/>
</dbReference>
<feature type="transmembrane region" description="Helical" evidence="7">
    <location>
        <begin position="284"/>
        <end position="304"/>
    </location>
</feature>
<gene>
    <name evidence="9" type="ORF">J2S44_004123</name>
</gene>
<protein>
    <submittedName>
        <fullName evidence="9">RDD family membrane protein YckC</fullName>
    </submittedName>
</protein>
<keyword evidence="5 7" id="KW-0472">Membrane</keyword>
<feature type="transmembrane region" description="Helical" evidence="7">
    <location>
        <begin position="167"/>
        <end position="190"/>
    </location>
</feature>
<feature type="compositionally biased region" description="Low complexity" evidence="6">
    <location>
        <begin position="48"/>
        <end position="61"/>
    </location>
</feature>
<dbReference type="AlphaFoldDB" id="A0AAE3ZTK2"/>
<reference evidence="9 10" key="1">
    <citation type="submission" date="2023-07" db="EMBL/GenBank/DDBJ databases">
        <title>Sequencing the genomes of 1000 actinobacteria strains.</title>
        <authorList>
            <person name="Klenk H.-P."/>
        </authorList>
    </citation>
    <scope>NUCLEOTIDE SEQUENCE [LARGE SCALE GENOMIC DNA]</scope>
    <source>
        <strain evidence="9 10">DSM 44711</strain>
    </source>
</reference>
<dbReference type="Proteomes" id="UP001183629">
    <property type="component" value="Unassembled WGS sequence"/>
</dbReference>
<dbReference type="RefSeq" id="WP_310416418.1">
    <property type="nucleotide sequence ID" value="NZ_JAVDYC010000001.1"/>
</dbReference>
<keyword evidence="4 7" id="KW-1133">Transmembrane helix</keyword>